<feature type="region of interest" description="Disordered" evidence="1">
    <location>
        <begin position="1"/>
        <end position="52"/>
    </location>
</feature>
<protein>
    <submittedName>
        <fullName evidence="2">Uncharacterized protein</fullName>
    </submittedName>
</protein>
<comment type="caution">
    <text evidence="2">The sequence shown here is derived from an EMBL/GenBank/DDBJ whole genome shotgun (WGS) entry which is preliminary data.</text>
</comment>
<dbReference type="Proteomes" id="UP001318860">
    <property type="component" value="Unassembled WGS sequence"/>
</dbReference>
<reference evidence="2 3" key="1">
    <citation type="journal article" date="2021" name="Comput. Struct. Biotechnol. J.">
        <title>De novo genome assembly of the potent medicinal plant Rehmannia glutinosa using nanopore technology.</title>
        <authorList>
            <person name="Ma L."/>
            <person name="Dong C."/>
            <person name="Song C."/>
            <person name="Wang X."/>
            <person name="Zheng X."/>
            <person name="Niu Y."/>
            <person name="Chen S."/>
            <person name="Feng W."/>
        </authorList>
    </citation>
    <scope>NUCLEOTIDE SEQUENCE [LARGE SCALE GENOMIC DNA]</scope>
    <source>
        <strain evidence="2">DH-2019</strain>
    </source>
</reference>
<dbReference type="EMBL" id="JABTTQ020003126">
    <property type="protein sequence ID" value="KAK6119827.1"/>
    <property type="molecule type" value="Genomic_DNA"/>
</dbReference>
<gene>
    <name evidence="2" type="ORF">DH2020_046422</name>
</gene>
<feature type="region of interest" description="Disordered" evidence="1">
    <location>
        <begin position="64"/>
        <end position="98"/>
    </location>
</feature>
<evidence type="ECO:0000313" key="3">
    <source>
        <dbReference type="Proteomes" id="UP001318860"/>
    </source>
</evidence>
<feature type="compositionally biased region" description="Basic residues" evidence="1">
    <location>
        <begin position="36"/>
        <end position="49"/>
    </location>
</feature>
<feature type="compositionally biased region" description="Low complexity" evidence="1">
    <location>
        <begin position="19"/>
        <end position="33"/>
    </location>
</feature>
<evidence type="ECO:0000256" key="1">
    <source>
        <dbReference type="SAM" id="MobiDB-lite"/>
    </source>
</evidence>
<proteinExistence type="predicted"/>
<feature type="compositionally biased region" description="Acidic residues" evidence="1">
    <location>
        <begin position="77"/>
        <end position="91"/>
    </location>
</feature>
<keyword evidence="3" id="KW-1185">Reference proteome</keyword>
<name>A0ABR0UBA1_REHGL</name>
<sequence length="142" mass="16046">MSGKIDVESPPASVTRRQPLLTTPMTLSSPTNSAKNGRRGSRVGRRRGMRGGVLLLPMRNDARLDPCRVSRPQGHLEEEEEEKSVEKEEETLVAGKGKSAENEFVGIQRRGKNDVVDWDNEMWNRFHGAGFWRSVSQRKDDE</sequence>
<evidence type="ECO:0000313" key="2">
    <source>
        <dbReference type="EMBL" id="KAK6119827.1"/>
    </source>
</evidence>
<accession>A0ABR0UBA1</accession>
<organism evidence="2 3">
    <name type="scientific">Rehmannia glutinosa</name>
    <name type="common">Chinese foxglove</name>
    <dbReference type="NCBI Taxonomy" id="99300"/>
    <lineage>
        <taxon>Eukaryota</taxon>
        <taxon>Viridiplantae</taxon>
        <taxon>Streptophyta</taxon>
        <taxon>Embryophyta</taxon>
        <taxon>Tracheophyta</taxon>
        <taxon>Spermatophyta</taxon>
        <taxon>Magnoliopsida</taxon>
        <taxon>eudicotyledons</taxon>
        <taxon>Gunneridae</taxon>
        <taxon>Pentapetalae</taxon>
        <taxon>asterids</taxon>
        <taxon>lamiids</taxon>
        <taxon>Lamiales</taxon>
        <taxon>Orobanchaceae</taxon>
        <taxon>Rehmannieae</taxon>
        <taxon>Rehmannia</taxon>
    </lineage>
</organism>